<name>A0A7Y9IFK3_9ACTN</name>
<organism evidence="1 2">
    <name type="scientific">Microlunatus parietis</name>
    <dbReference type="NCBI Taxonomy" id="682979"/>
    <lineage>
        <taxon>Bacteria</taxon>
        <taxon>Bacillati</taxon>
        <taxon>Actinomycetota</taxon>
        <taxon>Actinomycetes</taxon>
        <taxon>Propionibacteriales</taxon>
        <taxon>Propionibacteriaceae</taxon>
        <taxon>Microlunatus</taxon>
    </lineage>
</organism>
<proteinExistence type="predicted"/>
<gene>
    <name evidence="1" type="ORF">BKA15_006937</name>
</gene>
<comment type="caution">
    <text evidence="1">The sequence shown here is derived from an EMBL/GenBank/DDBJ whole genome shotgun (WGS) entry which is preliminary data.</text>
</comment>
<accession>A0A7Y9IFK3</accession>
<evidence type="ECO:0000313" key="1">
    <source>
        <dbReference type="EMBL" id="NYE75608.1"/>
    </source>
</evidence>
<reference evidence="1 2" key="1">
    <citation type="submission" date="2020-07" db="EMBL/GenBank/DDBJ databases">
        <title>Sequencing the genomes of 1000 actinobacteria strains.</title>
        <authorList>
            <person name="Klenk H.-P."/>
        </authorList>
    </citation>
    <scope>NUCLEOTIDE SEQUENCE [LARGE SCALE GENOMIC DNA]</scope>
    <source>
        <strain evidence="1 2">DSM 22083</strain>
    </source>
</reference>
<keyword evidence="2" id="KW-1185">Reference proteome</keyword>
<protein>
    <submittedName>
        <fullName evidence="1">Uncharacterized protein</fullName>
    </submittedName>
</protein>
<dbReference type="AlphaFoldDB" id="A0A7Y9IFK3"/>
<evidence type="ECO:0000313" key="2">
    <source>
        <dbReference type="Proteomes" id="UP000569914"/>
    </source>
</evidence>
<dbReference type="EMBL" id="JACCBU010000001">
    <property type="protein sequence ID" value="NYE75608.1"/>
    <property type="molecule type" value="Genomic_DNA"/>
</dbReference>
<sequence>MVNSGHSRVSTESTRTDACVRLWFSEHLLRTYRADHEVALRYAAAIGRRFPGLIVTVEPCDSIDDLERLPCEQLWAVLTP</sequence>
<dbReference type="Proteomes" id="UP000569914">
    <property type="component" value="Unassembled WGS sequence"/>
</dbReference>